<sequence>MINRQSRILSKIDVESFGFLGLTEKYEKSLEVFNKRYSSSLPVRNYNRGGISLEKDLKVSDEHISDFYALNKRDVNLYSSACVLFDSRYSAFQNNDTWAHARLVEAKPGRVAGWAWWEGEREDPVLIEVWANDQYLGAAKALEFRPALCRLRPPRGGYVGFHLPVKLAVGDKVQCRVASTGQCFPINPRSVTKPEAK</sequence>
<protein>
    <submittedName>
        <fullName evidence="1">Uncharacterized protein</fullName>
    </submittedName>
</protein>
<keyword evidence="2" id="KW-1185">Reference proteome</keyword>
<gene>
    <name evidence="1" type="ORF">HHA01_24000</name>
</gene>
<organism evidence="1 2">
    <name type="scientific">Halomonas halmophila</name>
    <dbReference type="NCBI Taxonomy" id="252"/>
    <lineage>
        <taxon>Bacteria</taxon>
        <taxon>Pseudomonadati</taxon>
        <taxon>Pseudomonadota</taxon>
        <taxon>Gammaproteobacteria</taxon>
        <taxon>Oceanospirillales</taxon>
        <taxon>Halomonadaceae</taxon>
        <taxon>Halomonas</taxon>
    </lineage>
</organism>
<evidence type="ECO:0000313" key="2">
    <source>
        <dbReference type="Proteomes" id="UP000319812"/>
    </source>
</evidence>
<evidence type="ECO:0000313" key="1">
    <source>
        <dbReference type="EMBL" id="GED23423.1"/>
    </source>
</evidence>
<proteinExistence type="predicted"/>
<dbReference type="Proteomes" id="UP000319812">
    <property type="component" value="Unassembled WGS sequence"/>
</dbReference>
<name>A0A4Y4F2A8_9GAMM</name>
<reference evidence="1 2" key="1">
    <citation type="submission" date="2019-06" db="EMBL/GenBank/DDBJ databases">
        <title>Whole genome shotgun sequence of Halomonas halmophila NBRC 15537.</title>
        <authorList>
            <person name="Hosoyama A."/>
            <person name="Uohara A."/>
            <person name="Ohji S."/>
            <person name="Ichikawa N."/>
        </authorList>
    </citation>
    <scope>NUCLEOTIDE SEQUENCE [LARGE SCALE GENOMIC DNA]</scope>
    <source>
        <strain evidence="1 2">NBRC 15537</strain>
    </source>
</reference>
<dbReference type="EMBL" id="BJOC01000035">
    <property type="protein sequence ID" value="GED23423.1"/>
    <property type="molecule type" value="Genomic_DNA"/>
</dbReference>
<accession>A0A4Y4F2A8</accession>
<comment type="caution">
    <text evidence="1">The sequence shown here is derived from an EMBL/GenBank/DDBJ whole genome shotgun (WGS) entry which is preliminary data.</text>
</comment>
<dbReference type="AlphaFoldDB" id="A0A4Y4F2A8"/>